<evidence type="ECO:0000313" key="2">
    <source>
        <dbReference type="EMBL" id="CEO53516.1"/>
    </source>
</evidence>
<feature type="region of interest" description="Disordered" evidence="1">
    <location>
        <begin position="106"/>
        <end position="132"/>
    </location>
</feature>
<feature type="region of interest" description="Disordered" evidence="1">
    <location>
        <begin position="1"/>
        <end position="24"/>
    </location>
</feature>
<accession>A0A0B7KFK3</accession>
<organism evidence="2">
    <name type="scientific">Bionectria ochroleuca</name>
    <name type="common">Gliocladium roseum</name>
    <dbReference type="NCBI Taxonomy" id="29856"/>
    <lineage>
        <taxon>Eukaryota</taxon>
        <taxon>Fungi</taxon>
        <taxon>Dikarya</taxon>
        <taxon>Ascomycota</taxon>
        <taxon>Pezizomycotina</taxon>
        <taxon>Sordariomycetes</taxon>
        <taxon>Hypocreomycetidae</taxon>
        <taxon>Hypocreales</taxon>
        <taxon>Bionectriaceae</taxon>
        <taxon>Clonostachys</taxon>
    </lineage>
</organism>
<name>A0A0B7KFK3_BIOOC</name>
<reference evidence="2" key="1">
    <citation type="submission" date="2015-01" db="EMBL/GenBank/DDBJ databases">
        <authorList>
            <person name="Durling Mikael"/>
        </authorList>
    </citation>
    <scope>NUCLEOTIDE SEQUENCE</scope>
</reference>
<proteinExistence type="predicted"/>
<sequence length="304" mass="36392">MSANEMPKGLSFRPNNIRTPKNVRDQRALEAQEREEEDYWWKYHGIPPEDQDRTRHNLSTRHTSTQRALKRRQRYRKQLQQRLRRRIQHRDQQECRQQSQQLELPSFCQQPSQQSGQQKDQQQSEQCDQQKDQQQIQQFKLPTFCRQPGALNPPYFEYRCPGKREFDEQVHQSFYQAQHLTVPVFKDIIILLLGRMVNDEFEELKLMNFPETISKWGSLHEIAEIAIAQILPQFLELQGKPLTAEIIHKIHQDQFEDPIIWTEKDIGGYVLIGLDDRDKYYIRYYIGQSFRLSTRVCIQHAEAI</sequence>
<dbReference type="EMBL" id="CDPU01000036">
    <property type="protein sequence ID" value="CEO53516.1"/>
    <property type="molecule type" value="Genomic_DNA"/>
</dbReference>
<gene>
    <name evidence="2" type="ORF">BN869_000009574_1</name>
</gene>
<feature type="compositionally biased region" description="Low complexity" evidence="1">
    <location>
        <begin position="109"/>
        <end position="132"/>
    </location>
</feature>
<evidence type="ECO:0000256" key="1">
    <source>
        <dbReference type="SAM" id="MobiDB-lite"/>
    </source>
</evidence>
<feature type="region of interest" description="Disordered" evidence="1">
    <location>
        <begin position="46"/>
        <end position="72"/>
    </location>
</feature>
<protein>
    <submittedName>
        <fullName evidence="2">Uncharacterized protein</fullName>
    </submittedName>
</protein>
<dbReference type="AlphaFoldDB" id="A0A0B7KFK3"/>